<name>M5NZ85_9BACI</name>
<accession>M5NZ85</accession>
<proteinExistence type="predicted"/>
<dbReference type="STRING" id="1274524.BSONL12_21474"/>
<sequence length="75" mass="8315">MIKNVYGTILLTVSRETAASSKGLAILDSYYAISDDRVGLTELTQLHKNGRVLETVKVHNVKISWDRFLAGGSYE</sequence>
<dbReference type="RefSeq" id="WP_006640217.1">
    <property type="nucleotide sequence ID" value="NZ_AOFM01000015.1"/>
</dbReference>
<evidence type="ECO:0000313" key="2">
    <source>
        <dbReference type="Proteomes" id="UP000011907"/>
    </source>
</evidence>
<comment type="caution">
    <text evidence="1">The sequence shown here is derived from an EMBL/GenBank/DDBJ whole genome shotgun (WGS) entry which is preliminary data.</text>
</comment>
<evidence type="ECO:0000313" key="1">
    <source>
        <dbReference type="EMBL" id="EME72519.1"/>
    </source>
</evidence>
<dbReference type="EMBL" id="AOFM01000015">
    <property type="protein sequence ID" value="EME72519.1"/>
    <property type="molecule type" value="Genomic_DNA"/>
</dbReference>
<reference evidence="1 2" key="1">
    <citation type="journal article" date="2013" name="Genome Announc.">
        <title>Draft Whole-Genome Sequence of Bacillus sonorensis Strain L12, a Source of Nonribosomal Lipopeptides.</title>
        <authorList>
            <person name="Adimpong D.B."/>
            <person name="Sorensen K.I."/>
            <person name="Nielsen D.S."/>
            <person name="Thorsen L."/>
            <person name="Rasmussen T.B."/>
            <person name="Derkx P.M."/>
            <person name="Jespersen L."/>
        </authorList>
    </citation>
    <scope>NUCLEOTIDE SEQUENCE [LARGE SCALE GENOMIC DNA]</scope>
    <source>
        <strain evidence="1 2">L12</strain>
    </source>
</reference>
<dbReference type="AlphaFoldDB" id="M5NZ85"/>
<protein>
    <submittedName>
        <fullName evidence="1">Uncharacterized protein</fullName>
    </submittedName>
</protein>
<gene>
    <name evidence="1" type="ORF">BSONL12_21474</name>
</gene>
<organism evidence="1 2">
    <name type="scientific">Bacillus sonorensis L12</name>
    <dbReference type="NCBI Taxonomy" id="1274524"/>
    <lineage>
        <taxon>Bacteria</taxon>
        <taxon>Bacillati</taxon>
        <taxon>Bacillota</taxon>
        <taxon>Bacilli</taxon>
        <taxon>Bacillales</taxon>
        <taxon>Bacillaceae</taxon>
        <taxon>Bacillus</taxon>
    </lineage>
</organism>
<dbReference type="Proteomes" id="UP000011907">
    <property type="component" value="Unassembled WGS sequence"/>
</dbReference>